<dbReference type="RefSeq" id="WP_034574081.1">
    <property type="nucleotide sequence ID" value="NZ_NBZD01000001.1"/>
</dbReference>
<dbReference type="Gene3D" id="3.30.70.1170">
    <property type="entry name" value="Sun protein, domain 3"/>
    <property type="match status" value="1"/>
</dbReference>
<dbReference type="InterPro" id="IPR006027">
    <property type="entry name" value="NusB_RsmB_TIM44"/>
</dbReference>
<feature type="binding site" evidence="5">
    <location>
        <begin position="268"/>
        <end position="274"/>
    </location>
    <ligand>
        <name>S-adenosyl-L-methionine</name>
        <dbReference type="ChEBI" id="CHEBI:59789"/>
    </ligand>
</feature>
<sequence length="498" mass="55440">MLYSGIRLKQPVNGREAAAQVIYHCLALHDMASFDPVLRQTVNFLSLPERNLAVAIVYGTMTYLYTIDYVLGKHCKIGLEKLDPWLKSVLRTAVWQLRYSRNLPETAVVNECCKLVKKYRHQGMVDFANAVMRAEVSHPVCIPPGNLALQYSLLPELAGYFKKRFGIEQAKIELQALLMPPDLTVRVNRCRSNVISLINELKLYSVAAEAHPYFDHVLKLNLKGASLTELPAFKVGKFFVQGIGAMLVGMIAPIPTHPDDNHLVIDLCAAPGGKITHVLERLLLSNKSPSSGNLPTSTYTNEQSIASFVEAWDINQARLDALIDNLSRLGLPEIKTAVVDATDRKAEPIIRCSGKAALVIADVPCSGLGVLARKPELRWNMNYEKICRLLPLQAEILRTASLLTAAQGYLLYSTCTLNWDENEGQVNTFLESAEGQEFTPVDLTPYLPVSFVDRLDEVERKNLSAGKLNLLPARDGCEGFFISLLQRKKNLKKQLLKT</sequence>
<evidence type="ECO:0000256" key="5">
    <source>
        <dbReference type="PROSITE-ProRule" id="PRU01023"/>
    </source>
</evidence>
<dbReference type="InterPro" id="IPR029063">
    <property type="entry name" value="SAM-dependent_MTases_sf"/>
</dbReference>
<dbReference type="AlphaFoldDB" id="A0A2J8B4M9"/>
<dbReference type="Gene3D" id="3.40.50.150">
    <property type="entry name" value="Vaccinia Virus protein VP39"/>
    <property type="match status" value="1"/>
</dbReference>
<dbReference type="Proteomes" id="UP000236394">
    <property type="component" value="Unassembled WGS sequence"/>
</dbReference>
<evidence type="ECO:0000259" key="6">
    <source>
        <dbReference type="PROSITE" id="PS51686"/>
    </source>
</evidence>
<dbReference type="Gene3D" id="1.10.940.10">
    <property type="entry name" value="NusB-like"/>
    <property type="match status" value="1"/>
</dbReference>
<evidence type="ECO:0000256" key="4">
    <source>
        <dbReference type="ARBA" id="ARBA00022884"/>
    </source>
</evidence>
<feature type="active site" description="Nucleophile" evidence="5">
    <location>
        <position position="415"/>
    </location>
</feature>
<dbReference type="InterPro" id="IPR023267">
    <property type="entry name" value="RCMT"/>
</dbReference>
<dbReference type="PANTHER" id="PTHR22807">
    <property type="entry name" value="NOP2 YEAST -RELATED NOL1/NOP2/FMU SUN DOMAIN-CONTAINING"/>
    <property type="match status" value="1"/>
</dbReference>
<feature type="binding site" evidence="5">
    <location>
        <position position="362"/>
    </location>
    <ligand>
        <name>S-adenosyl-L-methionine</name>
        <dbReference type="ChEBI" id="CHEBI:59789"/>
    </ligand>
</feature>
<feature type="binding site" evidence="5">
    <location>
        <position position="313"/>
    </location>
    <ligand>
        <name>S-adenosyl-L-methionine</name>
        <dbReference type="ChEBI" id="CHEBI:59789"/>
    </ligand>
</feature>
<proteinExistence type="inferred from homology"/>
<feature type="binding site" evidence="5">
    <location>
        <position position="340"/>
    </location>
    <ligand>
        <name>S-adenosyl-L-methionine</name>
        <dbReference type="ChEBI" id="CHEBI:59789"/>
    </ligand>
</feature>
<dbReference type="GO" id="GO:0001510">
    <property type="term" value="P:RNA methylation"/>
    <property type="evidence" value="ECO:0007669"/>
    <property type="project" value="InterPro"/>
</dbReference>
<accession>A0A2J8B4M9</accession>
<dbReference type="GO" id="GO:0006355">
    <property type="term" value="P:regulation of DNA-templated transcription"/>
    <property type="evidence" value="ECO:0007669"/>
    <property type="project" value="InterPro"/>
</dbReference>
<feature type="domain" description="SAM-dependent MTase RsmB/NOP-type" evidence="6">
    <location>
        <begin position="173"/>
        <end position="488"/>
    </location>
</feature>
<dbReference type="InterPro" id="IPR001678">
    <property type="entry name" value="MeTrfase_RsmB-F_NOP2_dom"/>
</dbReference>
<evidence type="ECO:0000256" key="2">
    <source>
        <dbReference type="ARBA" id="ARBA00022679"/>
    </source>
</evidence>
<evidence type="ECO:0000313" key="8">
    <source>
        <dbReference type="Proteomes" id="UP000236394"/>
    </source>
</evidence>
<organism evidence="7 8">
    <name type="scientific">Mageeibacillus indolicus</name>
    <dbReference type="NCBI Taxonomy" id="884684"/>
    <lineage>
        <taxon>Bacteria</taxon>
        <taxon>Bacillati</taxon>
        <taxon>Bacillota</taxon>
        <taxon>Clostridia</taxon>
        <taxon>Eubacteriales</taxon>
        <taxon>Oscillospiraceae</taxon>
        <taxon>Mageeibacillus</taxon>
    </lineage>
</organism>
<dbReference type="SUPFAM" id="SSF48013">
    <property type="entry name" value="NusB-like"/>
    <property type="match status" value="1"/>
</dbReference>
<reference evidence="8" key="1">
    <citation type="submission" date="2017-04" db="EMBL/GenBank/DDBJ databases">
        <authorList>
            <person name="Bumgarner R.E."/>
            <person name="Fredricks D.N."/>
            <person name="Srinivasan S."/>
        </authorList>
    </citation>
    <scope>NUCLEOTIDE SEQUENCE [LARGE SCALE GENOMIC DNA]</scope>
    <source>
        <strain evidence="8">KA00405</strain>
    </source>
</reference>
<evidence type="ECO:0000256" key="1">
    <source>
        <dbReference type="ARBA" id="ARBA00022603"/>
    </source>
</evidence>
<dbReference type="SUPFAM" id="SSF53335">
    <property type="entry name" value="S-adenosyl-L-methionine-dependent methyltransferases"/>
    <property type="match status" value="1"/>
</dbReference>
<evidence type="ECO:0000256" key="3">
    <source>
        <dbReference type="ARBA" id="ARBA00022691"/>
    </source>
</evidence>
<name>A0A2J8B4M9_9FIRM</name>
<dbReference type="InterPro" id="IPR035926">
    <property type="entry name" value="NusB-like_sf"/>
</dbReference>
<keyword evidence="3 5" id="KW-0949">S-adenosyl-L-methionine</keyword>
<protein>
    <recommendedName>
        <fullName evidence="6">SAM-dependent MTase RsmB/NOP-type domain-containing protein</fullName>
    </recommendedName>
</protein>
<dbReference type="EMBL" id="NBZD01000001">
    <property type="protein sequence ID" value="PNH19723.1"/>
    <property type="molecule type" value="Genomic_DNA"/>
</dbReference>
<keyword evidence="1 5" id="KW-0489">Methyltransferase</keyword>
<dbReference type="PRINTS" id="PR02008">
    <property type="entry name" value="RCMTFAMILY"/>
</dbReference>
<dbReference type="GO" id="GO:0003723">
    <property type="term" value="F:RNA binding"/>
    <property type="evidence" value="ECO:0007669"/>
    <property type="project" value="UniProtKB-UniRule"/>
</dbReference>
<dbReference type="Pfam" id="PF01189">
    <property type="entry name" value="Methyltr_RsmB-F"/>
    <property type="match status" value="1"/>
</dbReference>
<dbReference type="Pfam" id="PF01029">
    <property type="entry name" value="NusB"/>
    <property type="match status" value="1"/>
</dbReference>
<keyword evidence="2 5" id="KW-0808">Transferase</keyword>
<comment type="similarity">
    <text evidence="5">Belongs to the class I-like SAM-binding methyltransferase superfamily. RsmB/NOP family.</text>
</comment>
<dbReference type="InterPro" id="IPR049560">
    <property type="entry name" value="MeTrfase_RsmB-F_NOP2_cat"/>
</dbReference>
<dbReference type="PANTHER" id="PTHR22807:SF53">
    <property type="entry name" value="RIBOSOMAL RNA SMALL SUBUNIT METHYLTRANSFERASE B-RELATED"/>
    <property type="match status" value="1"/>
</dbReference>
<evidence type="ECO:0000313" key="7">
    <source>
        <dbReference type="EMBL" id="PNH19723.1"/>
    </source>
</evidence>
<gene>
    <name evidence="7" type="ORF">B7R76_02250</name>
</gene>
<dbReference type="GO" id="GO:0008173">
    <property type="term" value="F:RNA methyltransferase activity"/>
    <property type="evidence" value="ECO:0007669"/>
    <property type="project" value="InterPro"/>
</dbReference>
<dbReference type="PROSITE" id="PS51686">
    <property type="entry name" value="SAM_MT_RSMB_NOP"/>
    <property type="match status" value="1"/>
</dbReference>
<keyword evidence="4 5" id="KW-0694">RNA-binding</keyword>
<comment type="caution">
    <text evidence="7">The sequence shown here is derived from an EMBL/GenBank/DDBJ whole genome shotgun (WGS) entry which is preliminary data.</text>
</comment>